<feature type="non-terminal residue" evidence="1">
    <location>
        <position position="1"/>
    </location>
</feature>
<dbReference type="Proteomes" id="UP001168972">
    <property type="component" value="Unassembled WGS sequence"/>
</dbReference>
<dbReference type="EMBL" id="JAQQBR010000819">
    <property type="protein sequence ID" value="KAK0169564.1"/>
    <property type="molecule type" value="Genomic_DNA"/>
</dbReference>
<sequence length="128" mass="14917">HDFVNITKNELIRMMGGKPPHHNMFELLTTFSKHNSLYRIKIKIDDTNDSHDEEFKIMNSINAEMSAMIAACNTTILRLLEIRTHVKLLFKLRWFSVQFPHEISVVPGKNAEMTAVETENMALLREYN</sequence>
<comment type="caution">
    <text evidence="1">The sequence shown here is derived from an EMBL/GenBank/DDBJ whole genome shotgun (WGS) entry which is preliminary data.</text>
</comment>
<gene>
    <name evidence="1" type="ORF">PV327_011493</name>
</gene>
<name>A0AA39FHR9_MICHY</name>
<dbReference type="AlphaFoldDB" id="A0AA39FHR9"/>
<organism evidence="1 2">
    <name type="scientific">Microctonus hyperodae</name>
    <name type="common">Parasitoid wasp</name>
    <dbReference type="NCBI Taxonomy" id="165561"/>
    <lineage>
        <taxon>Eukaryota</taxon>
        <taxon>Metazoa</taxon>
        <taxon>Ecdysozoa</taxon>
        <taxon>Arthropoda</taxon>
        <taxon>Hexapoda</taxon>
        <taxon>Insecta</taxon>
        <taxon>Pterygota</taxon>
        <taxon>Neoptera</taxon>
        <taxon>Endopterygota</taxon>
        <taxon>Hymenoptera</taxon>
        <taxon>Apocrita</taxon>
        <taxon>Ichneumonoidea</taxon>
        <taxon>Braconidae</taxon>
        <taxon>Euphorinae</taxon>
        <taxon>Microctonus</taxon>
    </lineage>
</organism>
<accession>A0AA39FHR9</accession>
<keyword evidence="2" id="KW-1185">Reference proteome</keyword>
<proteinExistence type="predicted"/>
<evidence type="ECO:0000313" key="1">
    <source>
        <dbReference type="EMBL" id="KAK0169564.1"/>
    </source>
</evidence>
<evidence type="ECO:0000313" key="2">
    <source>
        <dbReference type="Proteomes" id="UP001168972"/>
    </source>
</evidence>
<reference evidence="1" key="2">
    <citation type="submission" date="2023-03" db="EMBL/GenBank/DDBJ databases">
        <authorList>
            <person name="Inwood S.N."/>
            <person name="Skelly J.G."/>
            <person name="Guhlin J."/>
            <person name="Harrop T.W.R."/>
            <person name="Goldson S.G."/>
            <person name="Dearden P.K."/>
        </authorList>
    </citation>
    <scope>NUCLEOTIDE SEQUENCE</scope>
    <source>
        <strain evidence="1">Lincoln</strain>
        <tissue evidence="1">Whole body</tissue>
    </source>
</reference>
<reference evidence="1" key="1">
    <citation type="journal article" date="2023" name="bioRxiv">
        <title>Scaffold-level genome assemblies of two parasitoid biocontrol wasps reveal the parthenogenesis mechanism and an associated novel virus.</title>
        <authorList>
            <person name="Inwood S."/>
            <person name="Skelly J."/>
            <person name="Guhlin J."/>
            <person name="Harrop T."/>
            <person name="Goldson S."/>
            <person name="Dearden P."/>
        </authorList>
    </citation>
    <scope>NUCLEOTIDE SEQUENCE</scope>
    <source>
        <strain evidence="1">Lincoln</strain>
        <tissue evidence="1">Whole body</tissue>
    </source>
</reference>
<protein>
    <submittedName>
        <fullName evidence="1">Uncharacterized protein</fullName>
    </submittedName>
</protein>